<evidence type="ECO:0000256" key="5">
    <source>
        <dbReference type="ARBA" id="ARBA00035648"/>
    </source>
</evidence>
<dbReference type="PANTHER" id="PTHR30636">
    <property type="entry name" value="UPF0701 PROTEIN YICC"/>
    <property type="match status" value="1"/>
</dbReference>
<feature type="domain" description="Endoribonuclease YicC-like C-terminal" evidence="7">
    <location>
        <begin position="178"/>
        <end position="296"/>
    </location>
</feature>
<dbReference type="Proteomes" id="UP000261704">
    <property type="component" value="Chromosome"/>
</dbReference>
<dbReference type="GO" id="GO:0016787">
    <property type="term" value="F:hydrolase activity"/>
    <property type="evidence" value="ECO:0007669"/>
    <property type="project" value="UniProtKB-KW"/>
</dbReference>
<dbReference type="EMBL" id="CP032125">
    <property type="protein sequence ID" value="AXX97848.1"/>
    <property type="molecule type" value="Genomic_DNA"/>
</dbReference>
<dbReference type="PANTHER" id="PTHR30636:SF3">
    <property type="entry name" value="UPF0701 PROTEIN YICC"/>
    <property type="match status" value="1"/>
</dbReference>
<evidence type="ECO:0000256" key="2">
    <source>
        <dbReference type="ARBA" id="ARBA00022722"/>
    </source>
</evidence>
<dbReference type="InterPro" id="IPR013527">
    <property type="entry name" value="YicC-like_N"/>
</dbReference>
<feature type="domain" description="Endoribonuclease YicC-like N-terminal" evidence="6">
    <location>
        <begin position="2"/>
        <end position="159"/>
    </location>
</feature>
<evidence type="ECO:0000313" key="8">
    <source>
        <dbReference type="EMBL" id="AXX97848.1"/>
    </source>
</evidence>
<dbReference type="RefSeq" id="WP_118942505.1">
    <property type="nucleotide sequence ID" value="NZ_CP032125.1"/>
</dbReference>
<keyword evidence="4" id="KW-0378">Hydrolase</keyword>
<keyword evidence="2" id="KW-0540">Nuclease</keyword>
<name>A0A347UG70_9RHOB</name>
<dbReference type="KEGG" id="pamo:BAR1_07840"/>
<evidence type="ECO:0000259" key="7">
    <source>
        <dbReference type="Pfam" id="PF08340"/>
    </source>
</evidence>
<reference evidence="8 9" key="1">
    <citation type="submission" date="2018-09" db="EMBL/GenBank/DDBJ databases">
        <title>Profundibacter amoris BAR1 gen. nov., sp. nov., a new member of the Roseobacter clade isolated at Lokis Castle Vent Field on the Arctic Mid-Oceanic Ridge.</title>
        <authorList>
            <person name="Le Moine Bauer S."/>
            <person name="Sjoeberg A.G."/>
            <person name="L'Haridon S."/>
            <person name="Stokke R."/>
            <person name="Roalkvam I."/>
            <person name="Steen I.H."/>
            <person name="Dahle H."/>
        </authorList>
    </citation>
    <scope>NUCLEOTIDE SEQUENCE [LARGE SCALE GENOMIC DNA]</scope>
    <source>
        <strain evidence="8 9">BAR1</strain>
    </source>
</reference>
<comment type="cofactor">
    <cofactor evidence="1">
        <name>a divalent metal cation</name>
        <dbReference type="ChEBI" id="CHEBI:60240"/>
    </cofactor>
</comment>
<keyword evidence="9" id="KW-1185">Reference proteome</keyword>
<evidence type="ECO:0000256" key="3">
    <source>
        <dbReference type="ARBA" id="ARBA00022759"/>
    </source>
</evidence>
<dbReference type="GO" id="GO:0004521">
    <property type="term" value="F:RNA endonuclease activity"/>
    <property type="evidence" value="ECO:0007669"/>
    <property type="project" value="InterPro"/>
</dbReference>
<gene>
    <name evidence="8" type="ORF">BAR1_07840</name>
</gene>
<protein>
    <submittedName>
        <fullName evidence="8">YicC family protein</fullName>
    </submittedName>
</protein>
<evidence type="ECO:0000256" key="4">
    <source>
        <dbReference type="ARBA" id="ARBA00022801"/>
    </source>
</evidence>
<dbReference type="AlphaFoldDB" id="A0A347UG70"/>
<evidence type="ECO:0000256" key="1">
    <source>
        <dbReference type="ARBA" id="ARBA00001968"/>
    </source>
</evidence>
<dbReference type="InterPro" id="IPR005229">
    <property type="entry name" value="YicC/YloC-like"/>
</dbReference>
<accession>A0A347UG70</accession>
<keyword evidence="3" id="KW-0255">Endonuclease</keyword>
<dbReference type="Pfam" id="PF03755">
    <property type="entry name" value="YicC-like_N"/>
    <property type="match status" value="1"/>
</dbReference>
<comment type="similarity">
    <text evidence="5">Belongs to the YicC/YloC family.</text>
</comment>
<proteinExistence type="inferred from homology"/>
<dbReference type="NCBIfam" id="TIGR00255">
    <property type="entry name" value="YicC/YloC family endoribonuclease"/>
    <property type="match status" value="1"/>
</dbReference>
<evidence type="ECO:0000313" key="9">
    <source>
        <dbReference type="Proteomes" id="UP000261704"/>
    </source>
</evidence>
<dbReference type="InterPro" id="IPR013551">
    <property type="entry name" value="YicC-like_C"/>
</dbReference>
<dbReference type="OrthoDB" id="9771229at2"/>
<organism evidence="8 9">
    <name type="scientific">Profundibacter amoris</name>
    <dbReference type="NCBI Taxonomy" id="2171755"/>
    <lineage>
        <taxon>Bacteria</taxon>
        <taxon>Pseudomonadati</taxon>
        <taxon>Pseudomonadota</taxon>
        <taxon>Alphaproteobacteria</taxon>
        <taxon>Rhodobacterales</taxon>
        <taxon>Paracoccaceae</taxon>
        <taxon>Profundibacter</taxon>
    </lineage>
</organism>
<evidence type="ECO:0000259" key="6">
    <source>
        <dbReference type="Pfam" id="PF03755"/>
    </source>
</evidence>
<dbReference type="Pfam" id="PF08340">
    <property type="entry name" value="YicC-like_C"/>
    <property type="match status" value="1"/>
</dbReference>
<sequence>MITSMTGFAARNGESDGFTWAWEVRSVNAKGLDIRLRVPDWVEGLEQALRKQVAKSVGRGNINLTLRVQRDEGSTPLNLNESQLARVLQALSRIEDAAADSDLTLVHCTAADVLAQRGVIDTSVVQDDTGPLLAALLDDLPPLLEDFTAMRRNEGAALDKVIHEQIDQIEVLTKAAAKAAKARRDDVAKTLRANLARVLDNSDGADPDRVAQELAMLAVKSDVMEELDRLRAHVDAARDLMGKSGPVGRKLDFLMQEFMREANTLCSKSQSVDLTRIGLDLKAVIDQMREQVQNVE</sequence>